<name>A0AAV4B903_9GAST</name>
<proteinExistence type="predicted"/>
<protein>
    <submittedName>
        <fullName evidence="2">Uncharacterized protein</fullName>
    </submittedName>
</protein>
<gene>
    <name evidence="2" type="ORF">PoB_004309900</name>
</gene>
<evidence type="ECO:0000256" key="1">
    <source>
        <dbReference type="SAM" id="MobiDB-lite"/>
    </source>
</evidence>
<dbReference type="EMBL" id="BLXT01004673">
    <property type="protein sequence ID" value="GFO16594.1"/>
    <property type="molecule type" value="Genomic_DNA"/>
</dbReference>
<feature type="region of interest" description="Disordered" evidence="1">
    <location>
        <begin position="412"/>
        <end position="477"/>
    </location>
</feature>
<dbReference type="Proteomes" id="UP000735302">
    <property type="component" value="Unassembled WGS sequence"/>
</dbReference>
<dbReference type="AlphaFoldDB" id="A0AAV4B903"/>
<evidence type="ECO:0000313" key="3">
    <source>
        <dbReference type="Proteomes" id="UP000735302"/>
    </source>
</evidence>
<keyword evidence="3" id="KW-1185">Reference proteome</keyword>
<comment type="caution">
    <text evidence="2">The sequence shown here is derived from an EMBL/GenBank/DDBJ whole genome shotgun (WGS) entry which is preliminary data.</text>
</comment>
<organism evidence="2 3">
    <name type="scientific">Plakobranchus ocellatus</name>
    <dbReference type="NCBI Taxonomy" id="259542"/>
    <lineage>
        <taxon>Eukaryota</taxon>
        <taxon>Metazoa</taxon>
        <taxon>Spiralia</taxon>
        <taxon>Lophotrochozoa</taxon>
        <taxon>Mollusca</taxon>
        <taxon>Gastropoda</taxon>
        <taxon>Heterobranchia</taxon>
        <taxon>Euthyneura</taxon>
        <taxon>Panpulmonata</taxon>
        <taxon>Sacoglossa</taxon>
        <taxon>Placobranchoidea</taxon>
        <taxon>Plakobranchidae</taxon>
        <taxon>Plakobranchus</taxon>
    </lineage>
</organism>
<evidence type="ECO:0000313" key="2">
    <source>
        <dbReference type="EMBL" id="GFO16594.1"/>
    </source>
</evidence>
<sequence length="477" mass="52865">MAGARPSSQHLQMSTSVSDTANWAAEFTNFEVPADDETLNHIRFRSLPFPPRSLCQPLTRDPHFSKWTFPNFSTFQPGDRMDALGECYPYSYSAVYETIDDDDDDAEVDIGNRRNDLRVFPPSLQPTCGCRSYYTIPENSAGLSPNNVVSLQALEEQMISGQILQTDQHLELHPDLIVPNRQMEVETQFDGSDRNKPGSVESQVGFWPIQTNRSDVTTGQGGKGGNNHCSNFPCISIDSVSSRNCTHLSPSILSGCMDDFCPASDLCQKDIGISSRSKNATVHGKGCENQNYTDGDRIGEASEGRGNTCETMRIGQLFISANSAFHSPKDMKQRVAPLSVENKHIHSSNDTESGLGHQNVCVTHDTEENVNSHIKSDTNKSRLQLTISHHVHLSQDKEVCNCICHRNNCPQNEQGKQHHHQLRHNDPQHNKHEPPIDPTNPIPNTVSENTIDTCPNKEATPFLSAPPLDDVQKPCVG</sequence>
<feature type="compositionally biased region" description="Basic and acidic residues" evidence="1">
    <location>
        <begin position="423"/>
        <end position="435"/>
    </location>
</feature>
<accession>A0AAV4B903</accession>
<reference evidence="2 3" key="1">
    <citation type="journal article" date="2021" name="Elife">
        <title>Chloroplast acquisition without the gene transfer in kleptoplastic sea slugs, Plakobranchus ocellatus.</title>
        <authorList>
            <person name="Maeda T."/>
            <person name="Takahashi S."/>
            <person name="Yoshida T."/>
            <person name="Shimamura S."/>
            <person name="Takaki Y."/>
            <person name="Nagai Y."/>
            <person name="Toyoda A."/>
            <person name="Suzuki Y."/>
            <person name="Arimoto A."/>
            <person name="Ishii H."/>
            <person name="Satoh N."/>
            <person name="Nishiyama T."/>
            <person name="Hasebe M."/>
            <person name="Maruyama T."/>
            <person name="Minagawa J."/>
            <person name="Obokata J."/>
            <person name="Shigenobu S."/>
        </authorList>
    </citation>
    <scope>NUCLEOTIDE SEQUENCE [LARGE SCALE GENOMIC DNA]</scope>
</reference>